<dbReference type="WBParaSite" id="MBELARI_LOCUS14350">
    <property type="protein sequence ID" value="MBELARI_LOCUS14350"/>
    <property type="gene ID" value="MBELARI_LOCUS14350"/>
</dbReference>
<organism evidence="1 2">
    <name type="scientific">Mesorhabditis belari</name>
    <dbReference type="NCBI Taxonomy" id="2138241"/>
    <lineage>
        <taxon>Eukaryota</taxon>
        <taxon>Metazoa</taxon>
        <taxon>Ecdysozoa</taxon>
        <taxon>Nematoda</taxon>
        <taxon>Chromadorea</taxon>
        <taxon>Rhabditida</taxon>
        <taxon>Rhabditina</taxon>
        <taxon>Rhabditomorpha</taxon>
        <taxon>Rhabditoidea</taxon>
        <taxon>Rhabditidae</taxon>
        <taxon>Mesorhabditinae</taxon>
        <taxon>Mesorhabditis</taxon>
    </lineage>
</organism>
<evidence type="ECO:0000313" key="2">
    <source>
        <dbReference type="WBParaSite" id="MBELARI_LOCUS14350"/>
    </source>
</evidence>
<keyword evidence="1" id="KW-1185">Reference proteome</keyword>
<reference evidence="2" key="1">
    <citation type="submission" date="2024-02" db="UniProtKB">
        <authorList>
            <consortium name="WormBaseParasite"/>
        </authorList>
    </citation>
    <scope>IDENTIFICATION</scope>
</reference>
<accession>A0AAF3EK04</accession>
<sequence>MLHTHAFTLSQNEEDLFGINFGNPRTRDGLIEWLGDGNALQVNINLLERKPGKMRHTIRFELRLEGGILGPTIMD</sequence>
<protein>
    <submittedName>
        <fullName evidence="2">Uncharacterized protein</fullName>
    </submittedName>
</protein>
<dbReference type="Proteomes" id="UP000887575">
    <property type="component" value="Unassembled WGS sequence"/>
</dbReference>
<proteinExistence type="predicted"/>
<dbReference type="AlphaFoldDB" id="A0AAF3EK04"/>
<evidence type="ECO:0000313" key="1">
    <source>
        <dbReference type="Proteomes" id="UP000887575"/>
    </source>
</evidence>
<name>A0AAF3EK04_9BILA</name>